<dbReference type="RefSeq" id="XP_030994345.1">
    <property type="nucleotide sequence ID" value="XM_031142942.1"/>
</dbReference>
<proteinExistence type="predicted"/>
<evidence type="ECO:0008006" key="4">
    <source>
        <dbReference type="Google" id="ProtNLM"/>
    </source>
</evidence>
<reference evidence="2 3" key="1">
    <citation type="submission" date="2019-06" db="EMBL/GenBank/DDBJ databases">
        <title>Draft genome sequence of the filamentous fungus Phialemoniopsis curvata isolated from diesel fuel.</title>
        <authorList>
            <person name="Varaljay V.A."/>
            <person name="Lyon W.J."/>
            <person name="Crouch A.L."/>
            <person name="Drake C.E."/>
            <person name="Hollomon J.M."/>
            <person name="Nadeau L.J."/>
            <person name="Nunn H.S."/>
            <person name="Stevenson B.S."/>
            <person name="Bojanowski C.L."/>
            <person name="Crookes-Goodson W.J."/>
        </authorList>
    </citation>
    <scope>NUCLEOTIDE SEQUENCE [LARGE SCALE GENOMIC DNA]</scope>
    <source>
        <strain evidence="2 3">D216</strain>
    </source>
</reference>
<evidence type="ECO:0000313" key="2">
    <source>
        <dbReference type="EMBL" id="TPX12634.1"/>
    </source>
</evidence>
<gene>
    <name evidence="2" type="ORF">E0L32_000811</name>
</gene>
<dbReference type="PANTHER" id="PTHR35870">
    <property type="entry name" value="PROTEIN, PUTATIVE (AFU_ORTHOLOGUE AFUA_5G03330)-RELATED"/>
    <property type="match status" value="1"/>
</dbReference>
<sequence length="475" mass="54492">MIDADNFVVSPIETPGLVHVPSLTTESARATEDLLKGNNQKYHIFFTLEDHMGVYLHNHIAHHELTLWACGATPEQLRRHYERNALYMRDATIIVEPLVLDLEDDALFTRCLGKEEHYRNFEMFFLNMFKKIGWQATLQKYLLDRSPLADDMMFRLYMGYVHGLIHVGLALEFRQLRLLAEGLAQAAVHHDDWYIEYLSAAEAAATEAQESPLPLSTLVDMVHEDPKISTASSWTFQTQTRAHSGRWAMDKEVARDGILRNAKPELVRLAARWRVVDNPDNEGGALTDEYLERKTAELINTAVYIAAAAQNPPYQCAFDFFLLHCATASIAHAAILREQSITREQKARLLEYSGRVFLMTYSGMGAPQLRLDYLASHRSRLGPGQGWPEVFARACEHADDGHMIKLIRSTKLAEEMSRPYDARPEFRVKQPMFLQAGIAMIDSGTQRPMTWTKHWDFIRFCGFPEAWERFPKRDY</sequence>
<organism evidence="2 3">
    <name type="scientific">Thyridium curvatum</name>
    <dbReference type="NCBI Taxonomy" id="1093900"/>
    <lineage>
        <taxon>Eukaryota</taxon>
        <taxon>Fungi</taxon>
        <taxon>Dikarya</taxon>
        <taxon>Ascomycota</taxon>
        <taxon>Pezizomycotina</taxon>
        <taxon>Sordariomycetes</taxon>
        <taxon>Sordariomycetidae</taxon>
        <taxon>Thyridiales</taxon>
        <taxon>Thyridiaceae</taxon>
        <taxon>Thyridium</taxon>
    </lineage>
</organism>
<dbReference type="Proteomes" id="UP000319257">
    <property type="component" value="Unassembled WGS sequence"/>
</dbReference>
<dbReference type="STRING" id="1093900.A0A507B1P9"/>
<dbReference type="OrthoDB" id="10004862at2759"/>
<keyword evidence="3" id="KW-1185">Reference proteome</keyword>
<evidence type="ECO:0000313" key="3">
    <source>
        <dbReference type="Proteomes" id="UP000319257"/>
    </source>
</evidence>
<dbReference type="InParanoid" id="A0A507B1P9"/>
<dbReference type="EMBL" id="SKBQ01000003">
    <property type="protein sequence ID" value="TPX12634.1"/>
    <property type="molecule type" value="Genomic_DNA"/>
</dbReference>
<evidence type="ECO:0000256" key="1">
    <source>
        <dbReference type="ARBA" id="ARBA00023002"/>
    </source>
</evidence>
<dbReference type="GO" id="GO:0016491">
    <property type="term" value="F:oxidoreductase activity"/>
    <property type="evidence" value="ECO:0007669"/>
    <property type="project" value="UniProtKB-KW"/>
</dbReference>
<accession>A0A507B1P9</accession>
<dbReference type="InterPro" id="IPR025337">
    <property type="entry name" value="Questin_oxidase-like"/>
</dbReference>
<comment type="caution">
    <text evidence="2">The sequence shown here is derived from an EMBL/GenBank/DDBJ whole genome shotgun (WGS) entry which is preliminary data.</text>
</comment>
<protein>
    <recommendedName>
        <fullName evidence="4">Oxidoreductase AflY</fullName>
    </recommendedName>
</protein>
<dbReference type="AlphaFoldDB" id="A0A507B1P9"/>
<dbReference type="Pfam" id="PF14027">
    <property type="entry name" value="Questin_oxidase"/>
    <property type="match status" value="1"/>
</dbReference>
<name>A0A507B1P9_9PEZI</name>
<keyword evidence="1" id="KW-0560">Oxidoreductase</keyword>
<dbReference type="PANTHER" id="PTHR35870:SF1">
    <property type="entry name" value="PROTEIN, PUTATIVE (AFU_ORTHOLOGUE AFUA_5G03330)-RELATED"/>
    <property type="match status" value="1"/>
</dbReference>
<dbReference type="GeneID" id="41968258"/>